<evidence type="ECO:0000256" key="2">
    <source>
        <dbReference type="ARBA" id="ARBA00023315"/>
    </source>
</evidence>
<dbReference type="Proteomes" id="UP000241074">
    <property type="component" value="Chromosome"/>
</dbReference>
<dbReference type="PROSITE" id="PS51186">
    <property type="entry name" value="GNAT"/>
    <property type="match status" value="1"/>
</dbReference>
<dbReference type="Gene3D" id="3.40.630.30">
    <property type="match status" value="1"/>
</dbReference>
<sequence length="164" mass="18499">MSTITVRHLEPADLPQIHALYGELQAYGDTLQLPYQPLSHWAQKLDPTRDGFYCLVAERAGEILGQLGLDLFRHPRRKHVATIGMGVKSTARRLGVGSALLSAAIDSCERWMNVRRIEIEVYTDNKAAIALYQKHGFVIEGTCRNYAYRDGRYVDAHVMARVTD</sequence>
<dbReference type="PANTHER" id="PTHR43877">
    <property type="entry name" value="AMINOALKYLPHOSPHONATE N-ACETYLTRANSFERASE-RELATED-RELATED"/>
    <property type="match status" value="1"/>
</dbReference>
<evidence type="ECO:0000256" key="1">
    <source>
        <dbReference type="ARBA" id="ARBA00022679"/>
    </source>
</evidence>
<organism evidence="4 5">
    <name type="scientific">Ahniella affigens</name>
    <dbReference type="NCBI Taxonomy" id="2021234"/>
    <lineage>
        <taxon>Bacteria</taxon>
        <taxon>Pseudomonadati</taxon>
        <taxon>Pseudomonadota</taxon>
        <taxon>Gammaproteobacteria</taxon>
        <taxon>Lysobacterales</taxon>
        <taxon>Rhodanobacteraceae</taxon>
        <taxon>Ahniella</taxon>
    </lineage>
</organism>
<dbReference type="CDD" id="cd04301">
    <property type="entry name" value="NAT_SF"/>
    <property type="match status" value="1"/>
</dbReference>
<reference evidence="4 5" key="1">
    <citation type="submission" date="2018-03" db="EMBL/GenBank/DDBJ databases">
        <title>Ahniella affigens gen. nov., sp. nov., a gammaproteobacterium isolated from sandy soil near a stream.</title>
        <authorList>
            <person name="Ko Y."/>
            <person name="Kim J.-H."/>
        </authorList>
    </citation>
    <scope>NUCLEOTIDE SEQUENCE [LARGE SCALE GENOMIC DNA]</scope>
    <source>
        <strain evidence="4 5">D13</strain>
    </source>
</reference>
<dbReference type="RefSeq" id="WP_106890324.1">
    <property type="nucleotide sequence ID" value="NZ_CP027860.1"/>
</dbReference>
<evidence type="ECO:0000313" key="4">
    <source>
        <dbReference type="EMBL" id="AVP96395.1"/>
    </source>
</evidence>
<protein>
    <submittedName>
        <fullName evidence="4">GNAT family N-acetyltransferase</fullName>
    </submittedName>
</protein>
<dbReference type="SUPFAM" id="SSF55729">
    <property type="entry name" value="Acyl-CoA N-acyltransferases (Nat)"/>
    <property type="match status" value="1"/>
</dbReference>
<dbReference type="Pfam" id="PF00583">
    <property type="entry name" value="Acetyltransf_1"/>
    <property type="match status" value="1"/>
</dbReference>
<evidence type="ECO:0000313" key="5">
    <source>
        <dbReference type="Proteomes" id="UP000241074"/>
    </source>
</evidence>
<keyword evidence="2" id="KW-0012">Acyltransferase</keyword>
<reference evidence="4 5" key="2">
    <citation type="submission" date="2018-03" db="EMBL/GenBank/DDBJ databases">
        <authorList>
            <person name="Keele B.F."/>
        </authorList>
    </citation>
    <scope>NUCLEOTIDE SEQUENCE [LARGE SCALE GENOMIC DNA]</scope>
    <source>
        <strain evidence="4 5">D13</strain>
    </source>
</reference>
<accession>A0A2P1PNJ0</accession>
<dbReference type="InterPro" id="IPR000182">
    <property type="entry name" value="GNAT_dom"/>
</dbReference>
<dbReference type="InterPro" id="IPR050832">
    <property type="entry name" value="Bact_Acetyltransf"/>
</dbReference>
<keyword evidence="1 4" id="KW-0808">Transferase</keyword>
<proteinExistence type="predicted"/>
<gene>
    <name evidence="4" type="ORF">C7S18_03945</name>
</gene>
<keyword evidence="5" id="KW-1185">Reference proteome</keyword>
<dbReference type="GO" id="GO:0016747">
    <property type="term" value="F:acyltransferase activity, transferring groups other than amino-acyl groups"/>
    <property type="evidence" value="ECO:0007669"/>
    <property type="project" value="InterPro"/>
</dbReference>
<feature type="domain" description="N-acetyltransferase" evidence="3">
    <location>
        <begin position="4"/>
        <end position="155"/>
    </location>
</feature>
<dbReference type="AlphaFoldDB" id="A0A2P1PNJ0"/>
<dbReference type="InterPro" id="IPR016181">
    <property type="entry name" value="Acyl_CoA_acyltransferase"/>
</dbReference>
<evidence type="ECO:0000259" key="3">
    <source>
        <dbReference type="PROSITE" id="PS51186"/>
    </source>
</evidence>
<dbReference type="EMBL" id="CP027860">
    <property type="protein sequence ID" value="AVP96395.1"/>
    <property type="molecule type" value="Genomic_DNA"/>
</dbReference>
<dbReference type="OrthoDB" id="9788300at2"/>
<dbReference type="KEGG" id="xba:C7S18_03945"/>
<name>A0A2P1PNJ0_9GAMM</name>